<dbReference type="PROSITE" id="PS51371">
    <property type="entry name" value="CBS"/>
    <property type="match status" value="3"/>
</dbReference>
<reference evidence="3" key="2">
    <citation type="journal article" date="2014" name="ISME J.">
        <title>Microbial stratification in low pH oxic and suboxic macroscopic growths along an acid mine drainage.</title>
        <authorList>
            <person name="Mendez-Garcia C."/>
            <person name="Mesa V."/>
            <person name="Sprenger R.R."/>
            <person name="Richter M."/>
            <person name="Diez M.S."/>
            <person name="Solano J."/>
            <person name="Bargiela R."/>
            <person name="Golyshina O.V."/>
            <person name="Manteca A."/>
            <person name="Ramos J.L."/>
            <person name="Gallego J.R."/>
            <person name="Llorente I."/>
            <person name="Martins Dos Santos V.A."/>
            <person name="Jensen O.N."/>
            <person name="Pelaez A.I."/>
            <person name="Sanchez J."/>
            <person name="Ferrer M."/>
        </authorList>
    </citation>
    <scope>NUCLEOTIDE SEQUENCE</scope>
</reference>
<name>T1AKP3_9ZZZZ</name>
<dbReference type="CDD" id="cd02205">
    <property type="entry name" value="CBS_pair_SF"/>
    <property type="match status" value="2"/>
</dbReference>
<dbReference type="Gene3D" id="3.10.580.10">
    <property type="entry name" value="CBS-domain"/>
    <property type="match status" value="2"/>
</dbReference>
<organism evidence="3">
    <name type="scientific">mine drainage metagenome</name>
    <dbReference type="NCBI Taxonomy" id="410659"/>
    <lineage>
        <taxon>unclassified sequences</taxon>
        <taxon>metagenomes</taxon>
        <taxon>ecological metagenomes</taxon>
    </lineage>
</organism>
<dbReference type="SMART" id="SM00116">
    <property type="entry name" value="CBS"/>
    <property type="match status" value="3"/>
</dbReference>
<reference evidence="3" key="1">
    <citation type="submission" date="2013-08" db="EMBL/GenBank/DDBJ databases">
        <authorList>
            <person name="Mendez C."/>
            <person name="Richter M."/>
            <person name="Ferrer M."/>
            <person name="Sanchez J."/>
        </authorList>
    </citation>
    <scope>NUCLEOTIDE SEQUENCE</scope>
</reference>
<evidence type="ECO:0000256" key="1">
    <source>
        <dbReference type="ARBA" id="ARBA00023122"/>
    </source>
</evidence>
<dbReference type="PANTHER" id="PTHR43080:SF29">
    <property type="entry name" value="OS02G0818000 PROTEIN"/>
    <property type="match status" value="1"/>
</dbReference>
<dbReference type="Pfam" id="PF00571">
    <property type="entry name" value="CBS"/>
    <property type="match status" value="2"/>
</dbReference>
<accession>T1AKP3</accession>
<evidence type="ECO:0000313" key="3">
    <source>
        <dbReference type="EMBL" id="EQD42585.1"/>
    </source>
</evidence>
<protein>
    <submittedName>
        <fullName evidence="3">CBS domain-containing protein</fullName>
    </submittedName>
</protein>
<feature type="domain" description="CBS" evidence="2">
    <location>
        <begin position="153"/>
        <end position="209"/>
    </location>
</feature>
<feature type="domain" description="CBS" evidence="2">
    <location>
        <begin position="28"/>
        <end position="83"/>
    </location>
</feature>
<gene>
    <name evidence="3" type="ORF">B1B_14004</name>
</gene>
<keyword evidence="1" id="KW-0129">CBS domain</keyword>
<dbReference type="InterPro" id="IPR000644">
    <property type="entry name" value="CBS_dom"/>
</dbReference>
<dbReference type="AlphaFoldDB" id="T1AKP3"/>
<dbReference type="PANTHER" id="PTHR43080">
    <property type="entry name" value="CBS DOMAIN-CONTAINING PROTEIN CBSX3, MITOCHONDRIAL"/>
    <property type="match status" value="1"/>
</dbReference>
<dbReference type="SUPFAM" id="SSF54631">
    <property type="entry name" value="CBS-domain pair"/>
    <property type="match status" value="2"/>
</dbReference>
<feature type="domain" description="CBS" evidence="2">
    <location>
        <begin position="88"/>
        <end position="144"/>
    </location>
</feature>
<evidence type="ECO:0000259" key="2">
    <source>
        <dbReference type="PROSITE" id="PS51371"/>
    </source>
</evidence>
<proteinExistence type="predicted"/>
<comment type="caution">
    <text evidence="3">The sequence shown here is derived from an EMBL/GenBank/DDBJ whole genome shotgun (WGS) entry which is preliminary data.</text>
</comment>
<dbReference type="InterPro" id="IPR046342">
    <property type="entry name" value="CBS_dom_sf"/>
</dbReference>
<sequence length="218" mass="23349">MGPGEKAKAPPKLALPMPSAWPTASLLMSPDVVTTTEDAPISQAIGLMRSRSIHELPVLRRRKYLGLITFETIARRANLPLSTKVGHLLILPPVVTPSTGYADLAEQLLASGLRAAPVADDKGRLVGIVSRTDLIREFPRLGAVGSARVETIQSPAAIVVQETDRCATLFAQIRAIEDHPLPVVDRRGRLVGAVGIADLGRVLWRPVTSGKKDARAGR</sequence>
<dbReference type="EMBL" id="AUZY01009239">
    <property type="protein sequence ID" value="EQD42585.1"/>
    <property type="molecule type" value="Genomic_DNA"/>
</dbReference>
<dbReference type="InterPro" id="IPR051257">
    <property type="entry name" value="Diverse_CBS-Domain"/>
</dbReference>
<feature type="non-terminal residue" evidence="3">
    <location>
        <position position="218"/>
    </location>
</feature>